<dbReference type="OrthoDB" id="29111at2759"/>
<dbReference type="EMBL" id="KB207112">
    <property type="protein sequence ID" value="ELP84702.1"/>
    <property type="molecule type" value="Genomic_DNA"/>
</dbReference>
<gene>
    <name evidence="3" type="ORF">EIN_173770</name>
</gene>
<protein>
    <submittedName>
        <fullName evidence="3">Uncharacterized protein</fullName>
    </submittedName>
</protein>
<evidence type="ECO:0000313" key="4">
    <source>
        <dbReference type="Proteomes" id="UP000014680"/>
    </source>
</evidence>
<reference evidence="3 4" key="1">
    <citation type="submission" date="2012-10" db="EMBL/GenBank/DDBJ databases">
        <authorList>
            <person name="Zafar N."/>
            <person name="Inman J."/>
            <person name="Hall N."/>
            <person name="Lorenzi H."/>
            <person name="Caler E."/>
        </authorList>
    </citation>
    <scope>NUCLEOTIDE SEQUENCE [LARGE SCALE GENOMIC DNA]</scope>
    <source>
        <strain evidence="3 4">IP1</strain>
    </source>
</reference>
<dbReference type="OMA" id="ECSERKM"/>
<organism evidence="3 4">
    <name type="scientific">Entamoeba invadens IP1</name>
    <dbReference type="NCBI Taxonomy" id="370355"/>
    <lineage>
        <taxon>Eukaryota</taxon>
        <taxon>Amoebozoa</taxon>
        <taxon>Evosea</taxon>
        <taxon>Archamoebae</taxon>
        <taxon>Mastigamoebida</taxon>
        <taxon>Entamoebidae</taxon>
        <taxon>Entamoeba</taxon>
    </lineage>
</organism>
<name>A0A0A1TW18_ENTIV</name>
<dbReference type="RefSeq" id="XP_004184048.1">
    <property type="nucleotide sequence ID" value="XM_004184000.1"/>
</dbReference>
<dbReference type="VEuPathDB" id="AmoebaDB:EIN_173770"/>
<feature type="signal peptide" evidence="2">
    <location>
        <begin position="1"/>
        <end position="17"/>
    </location>
</feature>
<feature type="chain" id="PRO_5001990581" evidence="2">
    <location>
        <begin position="18"/>
        <end position="176"/>
    </location>
</feature>
<accession>A0A0A1TW18</accession>
<proteinExistence type="predicted"/>
<evidence type="ECO:0000256" key="1">
    <source>
        <dbReference type="SAM" id="MobiDB-lite"/>
    </source>
</evidence>
<dbReference type="Proteomes" id="UP000014680">
    <property type="component" value="Unassembled WGS sequence"/>
</dbReference>
<evidence type="ECO:0000313" key="3">
    <source>
        <dbReference type="EMBL" id="ELP84702.1"/>
    </source>
</evidence>
<feature type="region of interest" description="Disordered" evidence="1">
    <location>
        <begin position="152"/>
        <end position="176"/>
    </location>
</feature>
<keyword evidence="2" id="KW-0732">Signal</keyword>
<evidence type="ECO:0000256" key="2">
    <source>
        <dbReference type="SAM" id="SignalP"/>
    </source>
</evidence>
<dbReference type="GeneID" id="14883618"/>
<keyword evidence="4" id="KW-1185">Reference proteome</keyword>
<sequence length="176" mass="20461">MNHIVFSVLFLVALCTAECSERKMRKLPLVFKECEKKYDSCECTQRKVFYLTESECTDTEEYKELKPVADTCTVNENSCKYKDDYECRIVHSGCLDVVSLNLGGDKLTCLNKFTECLKKVHCESSPLYIQADEIVQHPEKFTEQLKVVRKTEEEVTKELDPKEEKEDKKPQDKPEL</sequence>
<dbReference type="AlphaFoldDB" id="A0A0A1TW18"/>
<dbReference type="KEGG" id="eiv:EIN_173770"/>